<dbReference type="OrthoDB" id="534815at2759"/>
<feature type="region of interest" description="Disordered" evidence="1">
    <location>
        <begin position="421"/>
        <end position="538"/>
    </location>
</feature>
<feature type="compositionally biased region" description="Polar residues" evidence="1">
    <location>
        <begin position="522"/>
        <end position="531"/>
    </location>
</feature>
<reference evidence="3 4" key="1">
    <citation type="submission" date="2017-03" db="EMBL/GenBank/DDBJ databases">
        <title>Genomes of endolithic fungi from Antarctica.</title>
        <authorList>
            <person name="Coleine C."/>
            <person name="Masonjones S."/>
            <person name="Stajich J.E."/>
        </authorList>
    </citation>
    <scope>NUCLEOTIDE SEQUENCE [LARGE SCALE GENOMIC DNA]</scope>
    <source>
        <strain evidence="3 4">CCFEE 5311</strain>
    </source>
</reference>
<protein>
    <recommendedName>
        <fullName evidence="2">ZW10 C-terminal helical domain-containing protein</fullName>
    </recommendedName>
</protein>
<dbReference type="PANTHER" id="PTHR12205:SF0">
    <property type="entry name" value="CENTROMERE_KINETOCHORE PROTEIN ZW10 HOMOLOG"/>
    <property type="match status" value="1"/>
</dbReference>
<dbReference type="EMBL" id="NAJP01000038">
    <property type="protein sequence ID" value="TKA39581.1"/>
    <property type="molecule type" value="Genomic_DNA"/>
</dbReference>
<evidence type="ECO:0000256" key="1">
    <source>
        <dbReference type="SAM" id="MobiDB-lite"/>
    </source>
</evidence>
<dbReference type="GO" id="GO:0007094">
    <property type="term" value="P:mitotic spindle assembly checkpoint signaling"/>
    <property type="evidence" value="ECO:0007669"/>
    <property type="project" value="TreeGrafter"/>
</dbReference>
<dbReference type="GO" id="GO:0006888">
    <property type="term" value="P:endoplasmic reticulum to Golgi vesicle-mediated transport"/>
    <property type="evidence" value="ECO:0007669"/>
    <property type="project" value="TreeGrafter"/>
</dbReference>
<dbReference type="GO" id="GO:0005737">
    <property type="term" value="C:cytoplasm"/>
    <property type="evidence" value="ECO:0007669"/>
    <property type="project" value="GOC"/>
</dbReference>
<feature type="compositionally biased region" description="Acidic residues" evidence="1">
    <location>
        <begin position="466"/>
        <end position="479"/>
    </location>
</feature>
<sequence>MAADVLTPAILQYIDHHAYPDSEDVASADLGTDALSSLLQALHDAQTEVEQEVKALSQNTAPDIDTWITRAKDLQADILRSRETARQIVAEHEANEDLRAQGEEAGRKVKLLEKEVAFEETLAGTLEHVAYANDVLGAAQEHAVVGNVKDSLREIEEADASIAGLEGLKDTRACGLLQTRAAQLRQSLCETTTEFWNSFVEVHYEERTIAFTGHGLTAAVEGAVVPVITFELMVTAAKGLDIFDRLMQKMSKDVDRAIIKPRLMIDEDGQVAKVLLSKDELSCAQRHGDMSYSTLFADLQRIVDFFASHLPPEVGVVLSQSLIPAMSLRLEEHWLEPAVPLNITEMPAFQDTLARVSQLADHIEGHGWRGTKQLRVWVQNAPRTWLTKRREAVLGDVRNLVFAGLRETKVVERVETQMVSKDDHKALQGGGGSGEQGEDEWDTAWDDPEEKQEPAAQPHNASAVAAEDDEGSAWDTDDMDDKHSGDGMAADDEGDAWGWNDDERKPSSPVATQKPPPQPTPSTEGNTTRPTQPKEREMTLRETFTVTSIPDGVLATIQQIISDAQTLAAPSASHSPIAPAATALYTIPTLALAIYRATAPTAYTTKLPAGNLLIYNDASHLASLLREWQASQPPASRLRLDNDVAALETFAKRAYSAEMESQRTILRDLLDGAGGFGSVTETPFKQECESAVNQTVDRLWEVQKQWKGILSESALLQSLGSLLSTITSVVIAAVEDLGDIGEADSHQLRLLMDQVSTAKDIFVRGGGGGGRGEGEVEAAGADMTFIYCPNWLKFQYLAEILESSLVDIRYLWNEGELSLEFEAEEVVELIEGLFADSEMRRRAILEIRRSAK</sequence>
<dbReference type="InterPro" id="IPR055148">
    <property type="entry name" value="ZW10_C_2"/>
</dbReference>
<gene>
    <name evidence="3" type="ORF">B0A54_10137</name>
</gene>
<name>A0A4U0UU31_9PEZI</name>
<organism evidence="3 4">
    <name type="scientific">Friedmanniomyces endolithicus</name>
    <dbReference type="NCBI Taxonomy" id="329885"/>
    <lineage>
        <taxon>Eukaryota</taxon>
        <taxon>Fungi</taxon>
        <taxon>Dikarya</taxon>
        <taxon>Ascomycota</taxon>
        <taxon>Pezizomycotina</taxon>
        <taxon>Dothideomycetes</taxon>
        <taxon>Dothideomycetidae</taxon>
        <taxon>Mycosphaerellales</taxon>
        <taxon>Teratosphaeriaceae</taxon>
        <taxon>Friedmanniomyces</taxon>
    </lineage>
</organism>
<evidence type="ECO:0000313" key="3">
    <source>
        <dbReference type="EMBL" id="TKA39581.1"/>
    </source>
</evidence>
<dbReference type="STRING" id="329885.A0A4U0UU31"/>
<feature type="compositionally biased region" description="Acidic residues" evidence="1">
    <location>
        <begin position="436"/>
        <end position="450"/>
    </location>
</feature>
<dbReference type="AlphaFoldDB" id="A0A4U0UU31"/>
<accession>A0A4U0UU31</accession>
<evidence type="ECO:0000259" key="2">
    <source>
        <dbReference type="Pfam" id="PF22766"/>
    </source>
</evidence>
<dbReference type="Pfam" id="PF22766">
    <property type="entry name" value="ZW10_C2"/>
    <property type="match status" value="1"/>
</dbReference>
<dbReference type="InterPro" id="IPR046362">
    <property type="entry name" value="Zw10/DSL1_C_sf"/>
</dbReference>
<dbReference type="Proteomes" id="UP000310066">
    <property type="component" value="Unassembled WGS sequence"/>
</dbReference>
<dbReference type="PANTHER" id="PTHR12205">
    <property type="entry name" value="CENTROMERE/KINETOCHORE PROTEIN ZW10"/>
    <property type="match status" value="1"/>
</dbReference>
<comment type="caution">
    <text evidence="3">The sequence shown here is derived from an EMBL/GenBank/DDBJ whole genome shotgun (WGS) entry which is preliminary data.</text>
</comment>
<feature type="domain" description="ZW10 C-terminal helical" evidence="2">
    <location>
        <begin position="691"/>
        <end position="847"/>
    </location>
</feature>
<dbReference type="GO" id="GO:1990423">
    <property type="term" value="C:RZZ complex"/>
    <property type="evidence" value="ECO:0007669"/>
    <property type="project" value="TreeGrafter"/>
</dbReference>
<evidence type="ECO:0000313" key="4">
    <source>
        <dbReference type="Proteomes" id="UP000310066"/>
    </source>
</evidence>
<dbReference type="Gene3D" id="1.10.357.150">
    <property type="match status" value="1"/>
</dbReference>
<proteinExistence type="predicted"/>